<comment type="caution">
    <text evidence="2">The sequence shown here is derived from an EMBL/GenBank/DDBJ whole genome shotgun (WGS) entry which is preliminary data.</text>
</comment>
<keyword evidence="3" id="KW-1185">Reference proteome</keyword>
<dbReference type="GeneID" id="62238223"/>
<gene>
    <name evidence="2" type="ORF">EAE98_011452</name>
</gene>
<evidence type="ECO:0000313" key="2">
    <source>
        <dbReference type="EMBL" id="KAF7914753.1"/>
    </source>
</evidence>
<feature type="region of interest" description="Disordered" evidence="1">
    <location>
        <begin position="1"/>
        <end position="28"/>
    </location>
</feature>
<evidence type="ECO:0000313" key="3">
    <source>
        <dbReference type="Proteomes" id="UP000783213"/>
    </source>
</evidence>
<dbReference type="EMBL" id="RCSX01000048">
    <property type="protein sequence ID" value="KAF7914753.1"/>
    <property type="molecule type" value="Genomic_DNA"/>
</dbReference>
<dbReference type="Proteomes" id="UP000783213">
    <property type="component" value="Unassembled WGS sequence"/>
</dbReference>
<reference evidence="2 3" key="1">
    <citation type="journal article" date="2020" name="Genome Biol. Evol.">
        <title>Comparative genomics of Sclerotiniaceae.</title>
        <authorList>
            <person name="Valero Jimenez C.A."/>
            <person name="Steentjes M."/>
            <person name="Scholten O.E."/>
            <person name="Van Kan J.A.L."/>
        </authorList>
    </citation>
    <scope>NUCLEOTIDE SEQUENCE [LARGE SCALE GENOMIC DNA]</scope>
    <source>
        <strain evidence="2 3">B1</strain>
    </source>
</reference>
<feature type="compositionally biased region" description="Basic and acidic residues" evidence="1">
    <location>
        <begin position="1"/>
        <end position="22"/>
    </location>
</feature>
<dbReference type="RefSeq" id="XP_038804587.1">
    <property type="nucleotide sequence ID" value="XM_038959074.1"/>
</dbReference>
<proteinExistence type="predicted"/>
<name>A0ABQ7I5X9_9HELO</name>
<protein>
    <submittedName>
        <fullName evidence="2">Uncharacterized protein</fullName>
    </submittedName>
</protein>
<evidence type="ECO:0000256" key="1">
    <source>
        <dbReference type="SAM" id="MobiDB-lite"/>
    </source>
</evidence>
<accession>A0ABQ7I5X9</accession>
<organism evidence="2 3">
    <name type="scientific">Botrytis deweyae</name>
    <dbReference type="NCBI Taxonomy" id="2478750"/>
    <lineage>
        <taxon>Eukaryota</taxon>
        <taxon>Fungi</taxon>
        <taxon>Dikarya</taxon>
        <taxon>Ascomycota</taxon>
        <taxon>Pezizomycotina</taxon>
        <taxon>Leotiomycetes</taxon>
        <taxon>Helotiales</taxon>
        <taxon>Sclerotiniaceae</taxon>
        <taxon>Botrytis</taxon>
    </lineage>
</organism>
<sequence length="174" mass="19507">MKDDDNVKWERGVDGGARRENSGGRMLTSRCRPQRKGCQWKMNWAVEGLLLSLDNGVAYAEMRGSFGLWDDGVKAECSPSTKPLFVINQRLLDYLPYENSENIERKEEEEEVEDIRLGRNSGINFGMKLVGSQEEMPEESIFNSLSEDKGVRGFTGGSIVVSTLLGTIIIKILL</sequence>